<evidence type="ECO:0000256" key="12">
    <source>
        <dbReference type="SAM" id="Coils"/>
    </source>
</evidence>
<evidence type="ECO:0000256" key="3">
    <source>
        <dbReference type="ARBA" id="ARBA00012483"/>
    </source>
</evidence>
<keyword evidence="8" id="KW-0833">Ubl conjugation pathway</keyword>
<dbReference type="InterPro" id="IPR017907">
    <property type="entry name" value="Znf_RING_CS"/>
</dbReference>
<keyword evidence="7 11" id="KW-0863">Zinc-finger</keyword>
<dbReference type="RefSeq" id="XP_017882047.1">
    <property type="nucleotide sequence ID" value="XM_018026558.2"/>
</dbReference>
<keyword evidence="15" id="KW-1185">Reference proteome</keyword>
<protein>
    <recommendedName>
        <fullName evidence="3">RING-type E3 ubiquitin transferase</fullName>
        <ecNumber evidence="3">2.3.2.27</ecNumber>
    </recommendedName>
</protein>
<dbReference type="InterPro" id="IPR013083">
    <property type="entry name" value="Znf_RING/FYVE/PHD"/>
</dbReference>
<evidence type="ECO:0000256" key="4">
    <source>
        <dbReference type="ARBA" id="ARBA00022679"/>
    </source>
</evidence>
<evidence type="ECO:0000256" key="13">
    <source>
        <dbReference type="SAM" id="MobiDB-lite"/>
    </source>
</evidence>
<dbReference type="GeneID" id="108626104"/>
<dbReference type="SUPFAM" id="SSF57850">
    <property type="entry name" value="RING/U-box"/>
    <property type="match status" value="1"/>
</dbReference>
<evidence type="ECO:0000256" key="8">
    <source>
        <dbReference type="ARBA" id="ARBA00022786"/>
    </source>
</evidence>
<dbReference type="Pfam" id="PF13920">
    <property type="entry name" value="zf-C3HC4_3"/>
    <property type="match status" value="1"/>
</dbReference>
<dbReference type="GO" id="GO:0005634">
    <property type="term" value="C:nucleus"/>
    <property type="evidence" value="ECO:0007669"/>
    <property type="project" value="UniProtKB-SubCell"/>
</dbReference>
<dbReference type="GO" id="GO:0008270">
    <property type="term" value="F:zinc ion binding"/>
    <property type="evidence" value="ECO:0007669"/>
    <property type="project" value="UniProtKB-KW"/>
</dbReference>
<feature type="coiled-coil region" evidence="12">
    <location>
        <begin position="126"/>
        <end position="153"/>
    </location>
</feature>
<dbReference type="GO" id="GO:0035861">
    <property type="term" value="C:site of double-strand break"/>
    <property type="evidence" value="ECO:0007669"/>
    <property type="project" value="TreeGrafter"/>
</dbReference>
<feature type="compositionally biased region" description="Polar residues" evidence="13">
    <location>
        <begin position="365"/>
        <end position="377"/>
    </location>
</feature>
<evidence type="ECO:0000256" key="7">
    <source>
        <dbReference type="ARBA" id="ARBA00022771"/>
    </source>
</evidence>
<keyword evidence="9" id="KW-0862">Zinc</keyword>
<evidence type="ECO:0000313" key="15">
    <source>
        <dbReference type="Proteomes" id="UP000694925"/>
    </source>
</evidence>
<feature type="region of interest" description="Disordered" evidence="13">
    <location>
        <begin position="836"/>
        <end position="862"/>
    </location>
</feature>
<comment type="subcellular location">
    <subcellularLocation>
        <location evidence="2">Nucleus</location>
    </subcellularLocation>
</comment>
<organism evidence="15 16">
    <name type="scientific">Ceratina calcarata</name>
    <dbReference type="NCBI Taxonomy" id="156304"/>
    <lineage>
        <taxon>Eukaryota</taxon>
        <taxon>Metazoa</taxon>
        <taxon>Ecdysozoa</taxon>
        <taxon>Arthropoda</taxon>
        <taxon>Hexapoda</taxon>
        <taxon>Insecta</taxon>
        <taxon>Pterygota</taxon>
        <taxon>Neoptera</taxon>
        <taxon>Endopterygota</taxon>
        <taxon>Hymenoptera</taxon>
        <taxon>Apocrita</taxon>
        <taxon>Aculeata</taxon>
        <taxon>Apoidea</taxon>
        <taxon>Anthophila</taxon>
        <taxon>Apidae</taxon>
        <taxon>Ceratina</taxon>
        <taxon>Zadontomerus</taxon>
    </lineage>
</organism>
<dbReference type="GO" id="GO:0061630">
    <property type="term" value="F:ubiquitin protein ligase activity"/>
    <property type="evidence" value="ECO:0007669"/>
    <property type="project" value="UniProtKB-EC"/>
</dbReference>
<gene>
    <name evidence="16" type="primary">LOC108626104</name>
</gene>
<dbReference type="AlphaFoldDB" id="A0AAJ7N8E7"/>
<dbReference type="PROSITE" id="PS00518">
    <property type="entry name" value="ZF_RING_1"/>
    <property type="match status" value="1"/>
</dbReference>
<dbReference type="KEGG" id="ccal:108626104"/>
<accession>A0AAJ7N8E7</accession>
<comment type="catalytic activity">
    <reaction evidence="1">
        <text>S-ubiquitinyl-[E2 ubiquitin-conjugating enzyme]-L-cysteine + [acceptor protein]-L-lysine = [E2 ubiquitin-conjugating enzyme]-L-cysteine + N(6)-ubiquitinyl-[acceptor protein]-L-lysine.</text>
        <dbReference type="EC" id="2.3.2.27"/>
    </reaction>
</comment>
<name>A0AAJ7N8E7_9HYME</name>
<dbReference type="GO" id="GO:0006302">
    <property type="term" value="P:double-strand break repair"/>
    <property type="evidence" value="ECO:0007669"/>
    <property type="project" value="TreeGrafter"/>
</dbReference>
<keyword evidence="6" id="KW-0227">DNA damage</keyword>
<dbReference type="SMART" id="SM00184">
    <property type="entry name" value="RING"/>
    <property type="match status" value="1"/>
</dbReference>
<dbReference type="InterPro" id="IPR051657">
    <property type="entry name" value="RNF168/RNF169_E3_ubiq-ligase"/>
</dbReference>
<proteinExistence type="predicted"/>
<evidence type="ECO:0000256" key="10">
    <source>
        <dbReference type="ARBA" id="ARBA00023242"/>
    </source>
</evidence>
<dbReference type="PROSITE" id="PS50089">
    <property type="entry name" value="ZF_RING_2"/>
    <property type="match status" value="1"/>
</dbReference>
<dbReference type="Proteomes" id="UP000694925">
    <property type="component" value="Unplaced"/>
</dbReference>
<dbReference type="PANTHER" id="PTHR23328">
    <property type="entry name" value="RING-TYPE DOMAIN-CONTAINING PROTEIN"/>
    <property type="match status" value="1"/>
</dbReference>
<keyword evidence="12" id="KW-0175">Coiled coil</keyword>
<dbReference type="GO" id="GO:0031491">
    <property type="term" value="F:nucleosome binding"/>
    <property type="evidence" value="ECO:0007669"/>
    <property type="project" value="TreeGrafter"/>
</dbReference>
<feature type="compositionally biased region" description="Basic residues" evidence="13">
    <location>
        <begin position="849"/>
        <end position="862"/>
    </location>
</feature>
<dbReference type="EC" id="2.3.2.27" evidence="3"/>
<feature type="compositionally biased region" description="Basic and acidic residues" evidence="13">
    <location>
        <begin position="682"/>
        <end position="696"/>
    </location>
</feature>
<reference evidence="16" key="1">
    <citation type="submission" date="2025-08" db="UniProtKB">
        <authorList>
            <consortium name="RefSeq"/>
        </authorList>
    </citation>
    <scope>IDENTIFICATION</scope>
    <source>
        <tissue evidence="16">Whole body</tissue>
    </source>
</reference>
<feature type="compositionally biased region" description="Polar residues" evidence="13">
    <location>
        <begin position="836"/>
        <end position="847"/>
    </location>
</feature>
<dbReference type="PANTHER" id="PTHR23328:SF0">
    <property type="entry name" value="RING-TYPE DOMAIN-CONTAINING PROTEIN"/>
    <property type="match status" value="1"/>
</dbReference>
<keyword evidence="5" id="KW-0479">Metal-binding</keyword>
<dbReference type="InterPro" id="IPR001841">
    <property type="entry name" value="Znf_RING"/>
</dbReference>
<feature type="region of interest" description="Disordered" evidence="13">
    <location>
        <begin position="354"/>
        <end position="377"/>
    </location>
</feature>
<sequence>MARYLKRTSKLFDISLIPSSVDISIRDLMCPVCRSILIEPVTLPCTHNLCLKCLKGTFEHNSLSCPLCRVRVGSWLRRATKTETLVNSELWHLIRTKFAKEVESKYNGDERNIDLDADFASTNKVLSTTGEIRQEYEAQLQKAKEEMQCQRKAEEIASKALIHKIQEEEKQQQLAQLTQDQLLAKSLVKKQLVDKHKTTSKYNNSLNVSNSSIRVSKFNVATMTEVNSYKVEPHSSKYRKTPPSESQDTAGLRSNITLISKIAYNLNNTNLSNVYNNSISKFCCQKSMPICNAISRSLKQKVTTKVIEPCVATCSVEPRMSASKIYGSQSKEELRVPNDVVNSKKKSLGVEVCMSSGDDDERTGSAESAGSHDSINQEIHHFKPIKAMPRTPLKISSDGKQIDPKLIRVVPVSKRISNIVPKPPSQTHLKRIIGCSWSAFRGRARQSYKEKEECNEEIEQIPSTSCSQLQIARKATKYQTVDNSIQKNYFLPEVSFDSNKNYTKDVNQTINGIRVNKKLMSEEQRDGRKVQKSWKAHVVKNGMVCKPKRLRTVWAVEGETAGNAKCTSGVETKNSTSSVSMNMSSLCDEESGVEEEDDITIENIAERIKKRKVNADKDKDFTSVSPLNPETMGRGNARKRLFRKAKFEYKTTADVPVTIQRRTRTKCNRTALSKSKQRSRVRPAEETIKRSSEKNDASIGYNCQDNNSSLRKITRKSRHANSSMNSGSDVMYNGAESNNYNSPESCSDVQECLSENNNTTGNTLSDEEIIKEQERMERLVIQEKEDFELARRLQAKFDEMQRIAGRTRRSRRAIESEMVELGSYKIDVGRSVQRAMNSHTAKSSILNHTKAKRRGRPPKHVK</sequence>
<evidence type="ECO:0000313" key="16">
    <source>
        <dbReference type="RefSeq" id="XP_017882047.1"/>
    </source>
</evidence>
<feature type="region of interest" description="Disordered" evidence="13">
    <location>
        <begin position="667"/>
        <end position="706"/>
    </location>
</feature>
<evidence type="ECO:0000256" key="1">
    <source>
        <dbReference type="ARBA" id="ARBA00000900"/>
    </source>
</evidence>
<evidence type="ECO:0000256" key="11">
    <source>
        <dbReference type="PROSITE-ProRule" id="PRU00175"/>
    </source>
</evidence>
<evidence type="ECO:0000256" key="5">
    <source>
        <dbReference type="ARBA" id="ARBA00022723"/>
    </source>
</evidence>
<evidence type="ECO:0000256" key="9">
    <source>
        <dbReference type="ARBA" id="ARBA00022833"/>
    </source>
</evidence>
<evidence type="ECO:0000256" key="2">
    <source>
        <dbReference type="ARBA" id="ARBA00004123"/>
    </source>
</evidence>
<keyword evidence="10" id="KW-0539">Nucleus</keyword>
<feature type="domain" description="RING-type" evidence="14">
    <location>
        <begin position="30"/>
        <end position="69"/>
    </location>
</feature>
<dbReference type="CDD" id="cd16550">
    <property type="entry name" value="RING-HC_RNF168"/>
    <property type="match status" value="1"/>
</dbReference>
<evidence type="ECO:0000259" key="14">
    <source>
        <dbReference type="PROSITE" id="PS50089"/>
    </source>
</evidence>
<dbReference type="Gene3D" id="3.30.40.10">
    <property type="entry name" value="Zinc/RING finger domain, C3HC4 (zinc finger)"/>
    <property type="match status" value="1"/>
</dbReference>
<evidence type="ECO:0000256" key="6">
    <source>
        <dbReference type="ARBA" id="ARBA00022763"/>
    </source>
</evidence>
<dbReference type="CDD" id="cd22249">
    <property type="entry name" value="UDM1_RNF168_RNF169-like"/>
    <property type="match status" value="1"/>
</dbReference>
<keyword evidence="4" id="KW-0808">Transferase</keyword>